<accession>A0A1S1N834</accession>
<dbReference type="OrthoDB" id="7595800at2"/>
<name>A0A1S1N834_9GAMM</name>
<dbReference type="RefSeq" id="WP_070991053.1">
    <property type="nucleotide sequence ID" value="NZ_CBCSHD010000003.1"/>
</dbReference>
<organism evidence="1 2">
    <name type="scientific">Pseudoalteromonas byunsanensis</name>
    <dbReference type="NCBI Taxonomy" id="327939"/>
    <lineage>
        <taxon>Bacteria</taxon>
        <taxon>Pseudomonadati</taxon>
        <taxon>Pseudomonadota</taxon>
        <taxon>Gammaproteobacteria</taxon>
        <taxon>Alteromonadales</taxon>
        <taxon>Pseudoalteromonadaceae</taxon>
        <taxon>Pseudoalteromonas</taxon>
    </lineage>
</organism>
<evidence type="ECO:0000313" key="2">
    <source>
        <dbReference type="Proteomes" id="UP000180253"/>
    </source>
</evidence>
<dbReference type="AlphaFoldDB" id="A0A1S1N834"/>
<dbReference type="EMBL" id="MNAN01000027">
    <property type="protein sequence ID" value="OHU96179.1"/>
    <property type="molecule type" value="Genomic_DNA"/>
</dbReference>
<sequence length="114" mass="12807">MNNNNIDNNTPHYQDLATIARLATGYQQVYGRLISYPQTDVVYSVTTEDVCLALIQVQNGAVDIDELEMWASLLEMRGDIEHTQVEGLLYALANPEQMGEITHEKVAQLLTLLK</sequence>
<comment type="caution">
    <text evidence="1">The sequence shown here is derived from an EMBL/GenBank/DDBJ whole genome shotgun (WGS) entry which is preliminary data.</text>
</comment>
<dbReference type="STRING" id="327939.BIW53_06435"/>
<proteinExistence type="predicted"/>
<gene>
    <name evidence="1" type="ORF">BIW53_06435</name>
</gene>
<evidence type="ECO:0000313" key="1">
    <source>
        <dbReference type="EMBL" id="OHU96179.1"/>
    </source>
</evidence>
<keyword evidence="2" id="KW-1185">Reference proteome</keyword>
<protein>
    <submittedName>
        <fullName evidence="1">Uncharacterized protein</fullName>
    </submittedName>
</protein>
<dbReference type="Proteomes" id="UP000180253">
    <property type="component" value="Unassembled WGS sequence"/>
</dbReference>
<reference evidence="1 2" key="1">
    <citation type="submission" date="2016-10" db="EMBL/GenBank/DDBJ databases">
        <title>Pseudoalteromonas amylolytica sp. nov., isolated from the surface seawater.</title>
        <authorList>
            <person name="Wu Y.-H."/>
            <person name="Cheng H."/>
            <person name="Jin X.-B."/>
            <person name="Wang C.-S."/>
            <person name="Xu X.-W."/>
        </authorList>
    </citation>
    <scope>NUCLEOTIDE SEQUENCE [LARGE SCALE GENOMIC DNA]</scope>
    <source>
        <strain evidence="1 2">JCM 12483</strain>
    </source>
</reference>